<evidence type="ECO:0000313" key="1">
    <source>
        <dbReference type="EMBL" id="KAF6339762.1"/>
    </source>
</evidence>
<name>A0A7J7WQY8_RHIFE</name>
<evidence type="ECO:0000313" key="2">
    <source>
        <dbReference type="Proteomes" id="UP000585614"/>
    </source>
</evidence>
<dbReference type="AlphaFoldDB" id="A0A7J7WQY8"/>
<comment type="caution">
    <text evidence="1">The sequence shown here is derived from an EMBL/GenBank/DDBJ whole genome shotgun (WGS) entry which is preliminary data.</text>
</comment>
<proteinExistence type="predicted"/>
<sequence>MVTLTTSSFVFWRVGSPRSSFQQIGYLVRTCFLVHRWPPTSCILTWKTALTYEVALTGGRLKKQYLFLKGGRNDHEAWWSQRYQEEGGSCWWTQWYWFQEEAAKATGSIRTSRSGHGVQGMVIFLTFHVSRMCSNERIWYQESHD</sequence>
<protein>
    <submittedName>
        <fullName evidence="1">Uncharacterized protein</fullName>
    </submittedName>
</protein>
<organism evidence="1 2">
    <name type="scientific">Rhinolophus ferrumequinum</name>
    <name type="common">Greater horseshoe bat</name>
    <dbReference type="NCBI Taxonomy" id="59479"/>
    <lineage>
        <taxon>Eukaryota</taxon>
        <taxon>Metazoa</taxon>
        <taxon>Chordata</taxon>
        <taxon>Craniata</taxon>
        <taxon>Vertebrata</taxon>
        <taxon>Euteleostomi</taxon>
        <taxon>Mammalia</taxon>
        <taxon>Eutheria</taxon>
        <taxon>Laurasiatheria</taxon>
        <taxon>Chiroptera</taxon>
        <taxon>Yinpterochiroptera</taxon>
        <taxon>Rhinolophoidea</taxon>
        <taxon>Rhinolophidae</taxon>
        <taxon>Rhinolophinae</taxon>
        <taxon>Rhinolophus</taxon>
    </lineage>
</organism>
<reference evidence="1 2" key="1">
    <citation type="journal article" date="2020" name="Nature">
        <title>Six reference-quality genomes reveal evolution of bat adaptations.</title>
        <authorList>
            <person name="Jebb D."/>
            <person name="Huang Z."/>
            <person name="Pippel M."/>
            <person name="Hughes G.M."/>
            <person name="Lavrichenko K."/>
            <person name="Devanna P."/>
            <person name="Winkler S."/>
            <person name="Jermiin L.S."/>
            <person name="Skirmuntt E.C."/>
            <person name="Katzourakis A."/>
            <person name="Burkitt-Gray L."/>
            <person name="Ray D.A."/>
            <person name="Sullivan K.A.M."/>
            <person name="Roscito J.G."/>
            <person name="Kirilenko B.M."/>
            <person name="Davalos L.M."/>
            <person name="Corthals A.P."/>
            <person name="Power M.L."/>
            <person name="Jones G."/>
            <person name="Ransome R.D."/>
            <person name="Dechmann D.K.N."/>
            <person name="Locatelli A.G."/>
            <person name="Puechmaille S.J."/>
            <person name="Fedrigo O."/>
            <person name="Jarvis E.D."/>
            <person name="Hiller M."/>
            <person name="Vernes S.C."/>
            <person name="Myers E.W."/>
            <person name="Teeling E.C."/>
        </authorList>
    </citation>
    <scope>NUCLEOTIDE SEQUENCE [LARGE SCALE GENOMIC DNA]</scope>
    <source>
        <strain evidence="1">MRhiFer1</strain>
        <tissue evidence="1">Lung</tissue>
    </source>
</reference>
<dbReference type="EMBL" id="JACAGC010000010">
    <property type="protein sequence ID" value="KAF6339762.1"/>
    <property type="molecule type" value="Genomic_DNA"/>
</dbReference>
<accession>A0A7J7WQY8</accession>
<dbReference type="Proteomes" id="UP000585614">
    <property type="component" value="Unassembled WGS sequence"/>
</dbReference>
<gene>
    <name evidence="1" type="ORF">mRhiFer1_008039</name>
</gene>